<evidence type="ECO:0000313" key="4">
    <source>
        <dbReference type="EMBL" id="KAJ7948204.1"/>
    </source>
</evidence>
<reference evidence="4" key="1">
    <citation type="journal article" date="2023" name="Science">
        <title>Elucidation of the pathway for biosynthesis of saponin adjuvants from the soapbark tree.</title>
        <authorList>
            <person name="Reed J."/>
            <person name="Orme A."/>
            <person name="El-Demerdash A."/>
            <person name="Owen C."/>
            <person name="Martin L.B.B."/>
            <person name="Misra R.C."/>
            <person name="Kikuchi S."/>
            <person name="Rejzek M."/>
            <person name="Martin A.C."/>
            <person name="Harkess A."/>
            <person name="Leebens-Mack J."/>
            <person name="Louveau T."/>
            <person name="Stephenson M.J."/>
            <person name="Osbourn A."/>
        </authorList>
    </citation>
    <scope>NUCLEOTIDE SEQUENCE</scope>
    <source>
        <strain evidence="4">S10</strain>
    </source>
</reference>
<evidence type="ECO:0000256" key="2">
    <source>
        <dbReference type="SAM" id="MobiDB-lite"/>
    </source>
</evidence>
<evidence type="ECO:0000259" key="3">
    <source>
        <dbReference type="Pfam" id="PF04504"/>
    </source>
</evidence>
<gene>
    <name evidence="4" type="ORF">O6P43_028718</name>
</gene>
<dbReference type="AlphaFoldDB" id="A0AAD7KYG8"/>
<comment type="similarity">
    <text evidence="1">Belongs to the GeBP family.</text>
</comment>
<feature type="compositionally biased region" description="Acidic residues" evidence="2">
    <location>
        <begin position="16"/>
        <end position="38"/>
    </location>
</feature>
<dbReference type="Pfam" id="PF04504">
    <property type="entry name" value="GeBP-like_DBD"/>
    <property type="match status" value="1"/>
</dbReference>
<evidence type="ECO:0000256" key="1">
    <source>
        <dbReference type="ARBA" id="ARBA00010820"/>
    </source>
</evidence>
<protein>
    <submittedName>
        <fullName evidence="4">Mediator-associated protein 1-like</fullName>
    </submittedName>
</protein>
<accession>A0AAD7KYG8</accession>
<dbReference type="PANTHER" id="PTHR31662:SF98">
    <property type="entry name" value="STOREKEEPER PROTEIN-LIKE"/>
    <property type="match status" value="1"/>
</dbReference>
<keyword evidence="5" id="KW-1185">Reference proteome</keyword>
<dbReference type="EMBL" id="JARAOO010000012">
    <property type="protein sequence ID" value="KAJ7948204.1"/>
    <property type="molecule type" value="Genomic_DNA"/>
</dbReference>
<name>A0AAD7KYG8_QUISA</name>
<feature type="region of interest" description="Disordered" evidence="2">
    <location>
        <begin position="245"/>
        <end position="266"/>
    </location>
</feature>
<feature type="region of interest" description="Disordered" evidence="2">
    <location>
        <begin position="1"/>
        <end position="147"/>
    </location>
</feature>
<dbReference type="InterPro" id="IPR053932">
    <property type="entry name" value="GeBP-like_DBD"/>
</dbReference>
<feature type="compositionally biased region" description="Acidic residues" evidence="2">
    <location>
        <begin position="45"/>
        <end position="61"/>
    </location>
</feature>
<feature type="compositionally biased region" description="Basic and acidic residues" evidence="2">
    <location>
        <begin position="62"/>
        <end position="78"/>
    </location>
</feature>
<comment type="caution">
    <text evidence="4">The sequence shown here is derived from an EMBL/GenBank/DDBJ whole genome shotgun (WGS) entry which is preliminary data.</text>
</comment>
<dbReference type="KEGG" id="qsa:O6P43_028718"/>
<dbReference type="GO" id="GO:0006355">
    <property type="term" value="P:regulation of DNA-templated transcription"/>
    <property type="evidence" value="ECO:0007669"/>
    <property type="project" value="InterPro"/>
</dbReference>
<dbReference type="InterPro" id="IPR007592">
    <property type="entry name" value="GEBP"/>
</dbReference>
<dbReference type="PANTHER" id="PTHR31662">
    <property type="entry name" value="BNAANNG10740D PROTEIN-RELATED"/>
    <property type="match status" value="1"/>
</dbReference>
<dbReference type="Proteomes" id="UP001163823">
    <property type="component" value="Chromosome 12"/>
</dbReference>
<feature type="compositionally biased region" description="Basic and acidic residues" evidence="2">
    <location>
        <begin position="117"/>
        <end position="127"/>
    </location>
</feature>
<proteinExistence type="inferred from homology"/>
<sequence>MAPRRLLEDPPPATDSFEEEESEKEAGEEEIDGSEGEEVEKSVDGEDEEEEEEEEEDEVEEHDDKTLCEEVNGEHFIEASDFTIKPIMSKPMDDSVKPKTNAAKRNLTLVANAGSKRASESDIEAKESKKKKVSNGDDEDVKKGSGVQRLWSEEDEIVILRGMIEYQSKKGSDPYADIGAFHEFIKKNLHVDVSKNQLKDKIRRLKKKYQNNAERGKNGEDPVFSKLHEGKSFELSKKIWGSGATYGVQDSGKSKKKSSSKVKSPLVLASPKQEVTVKKKEVTNGELNAEPVSSSNYPFLDRILVSGKLSSLTETATSYMREALPLLGSVKAKELDRKWQKLQEDEFQMYLKRVELFHESAKMLLEAKKSSNS</sequence>
<organism evidence="4 5">
    <name type="scientific">Quillaja saponaria</name>
    <name type="common">Soap bark tree</name>
    <dbReference type="NCBI Taxonomy" id="32244"/>
    <lineage>
        <taxon>Eukaryota</taxon>
        <taxon>Viridiplantae</taxon>
        <taxon>Streptophyta</taxon>
        <taxon>Embryophyta</taxon>
        <taxon>Tracheophyta</taxon>
        <taxon>Spermatophyta</taxon>
        <taxon>Magnoliopsida</taxon>
        <taxon>eudicotyledons</taxon>
        <taxon>Gunneridae</taxon>
        <taxon>Pentapetalae</taxon>
        <taxon>rosids</taxon>
        <taxon>fabids</taxon>
        <taxon>Fabales</taxon>
        <taxon>Quillajaceae</taxon>
        <taxon>Quillaja</taxon>
    </lineage>
</organism>
<feature type="domain" description="Glabrous enhancer-binding protein-like DBD" evidence="3">
    <location>
        <begin position="148"/>
        <end position="241"/>
    </location>
</feature>
<dbReference type="GO" id="GO:0005634">
    <property type="term" value="C:nucleus"/>
    <property type="evidence" value="ECO:0007669"/>
    <property type="project" value="TreeGrafter"/>
</dbReference>
<evidence type="ECO:0000313" key="5">
    <source>
        <dbReference type="Proteomes" id="UP001163823"/>
    </source>
</evidence>